<comment type="caution">
    <text evidence="7">The sequence shown here is derived from an EMBL/GenBank/DDBJ whole genome shotgun (WGS) entry which is preliminary data.</text>
</comment>
<gene>
    <name evidence="7" type="ORF">P5673_007035</name>
</gene>
<dbReference type="SMART" id="SM00316">
    <property type="entry name" value="S1"/>
    <property type="match status" value="1"/>
</dbReference>
<dbReference type="InterPro" id="IPR001247">
    <property type="entry name" value="ExoRNase_PH_dom1"/>
</dbReference>
<evidence type="ECO:0000259" key="6">
    <source>
        <dbReference type="PROSITE" id="PS50126"/>
    </source>
</evidence>
<sequence length="691" mass="75736">MAARATRYHFAVEKINFLRLRNALKCLGILCRSRHSECLVELEVGGQPMRFSTGKMAKLADGAVVAKCGHNATLVTAVSEEESKSSSGQGLLLQVDYKEKAAAGGQFPRSFARRDIGASDRDILISRRIDRSLRPLFPKGYSCATQVTGSLWAADGCYDPDIAAMNGGVVRVGESNGEFIVNPSWSQLATSGLNVVVACSESKVVMVEAFANEVTPERFCESLRFGYKEVIADAVLTVTKSVFRKNILEKAQRCDGRSFDALRPIKCEVDLFKPLHGSSLFQRGETQVFCTATLGSLRSAKHSDAATEGVGDDKERSFILHYEFPPFCINETGRVGVYTRREVGHGNLAEKALVPVVPKDYPFAIRLTSQVLESNGSSSIATACAGSLALLDAGVPISRPVAGVACGLVTSTDSEDPNKPDIERYQLMTDILGIEDFMGDMDFKLAGSRKGITALQADFKIPGVPLHMVEEAIHKATEDRMKVLDVIEECQSKPRDIRKENAPALGSVCLKESKSRKLVGVAGLTIRQLQEETGATISRVGEEQFSVFAPNAKVLQETMAKIEELTAEEEFWTEDLEVGEKYTATIVEVRDYGVMVELLPDTPNVLLHVSEMDHRRDKDEDVGKPIRNPKELNMKVGDTVDVKYLGRHDRSGRLEISRKALLPKTTAGGLKKTNVSEEDMTPEEFIATFLK</sequence>
<dbReference type="GO" id="GO:0000958">
    <property type="term" value="P:mitochondrial mRNA catabolic process"/>
    <property type="evidence" value="ECO:0007669"/>
    <property type="project" value="TreeGrafter"/>
</dbReference>
<feature type="domain" description="S1 motif" evidence="6">
    <location>
        <begin position="579"/>
        <end position="659"/>
    </location>
</feature>
<dbReference type="GO" id="GO:0003723">
    <property type="term" value="F:RNA binding"/>
    <property type="evidence" value="ECO:0007669"/>
    <property type="project" value="UniProtKB-KW"/>
</dbReference>
<evidence type="ECO:0000313" key="8">
    <source>
        <dbReference type="Proteomes" id="UP001249851"/>
    </source>
</evidence>
<dbReference type="Pfam" id="PF01138">
    <property type="entry name" value="RNase_PH"/>
    <property type="match status" value="2"/>
</dbReference>
<dbReference type="AlphaFoldDB" id="A0AAD9VCF8"/>
<dbReference type="InterPro" id="IPR012162">
    <property type="entry name" value="PNPase"/>
</dbReference>
<dbReference type="SUPFAM" id="SSF50249">
    <property type="entry name" value="Nucleic acid-binding proteins"/>
    <property type="match status" value="1"/>
</dbReference>
<dbReference type="GO" id="GO:0005739">
    <property type="term" value="C:mitochondrion"/>
    <property type="evidence" value="ECO:0007669"/>
    <property type="project" value="TreeGrafter"/>
</dbReference>
<dbReference type="InterPro" id="IPR020568">
    <property type="entry name" value="Ribosomal_Su5_D2-typ_SF"/>
</dbReference>
<dbReference type="InterPro" id="IPR003029">
    <property type="entry name" value="S1_domain"/>
</dbReference>
<dbReference type="SUPFAM" id="SSF54791">
    <property type="entry name" value="Eukaryotic type KH-domain (KH-domain type I)"/>
    <property type="match status" value="1"/>
</dbReference>
<dbReference type="Pfam" id="PF00575">
    <property type="entry name" value="S1"/>
    <property type="match status" value="1"/>
</dbReference>
<dbReference type="InterPro" id="IPR027408">
    <property type="entry name" value="PNPase/RNase_PH_dom_sf"/>
</dbReference>
<keyword evidence="4" id="KW-0548">Nucleotidyltransferase</keyword>
<keyword evidence="5" id="KW-0694">RNA-binding</keyword>
<dbReference type="GO" id="GO:0000175">
    <property type="term" value="F:3'-5'-RNA exonuclease activity"/>
    <property type="evidence" value="ECO:0007669"/>
    <property type="project" value="TreeGrafter"/>
</dbReference>
<comment type="similarity">
    <text evidence="1">Belongs to the polyribonucleotide nucleotidyltransferase family.</text>
</comment>
<reference evidence="7" key="1">
    <citation type="journal article" date="2023" name="G3 (Bethesda)">
        <title>Whole genome assembly and annotation of the endangered Caribbean coral Acropora cervicornis.</title>
        <authorList>
            <person name="Selwyn J.D."/>
            <person name="Vollmer S.V."/>
        </authorList>
    </citation>
    <scope>NUCLEOTIDE SEQUENCE</scope>
    <source>
        <strain evidence="7">K2</strain>
    </source>
</reference>
<dbReference type="Pfam" id="PF03725">
    <property type="entry name" value="RNase_PH_C"/>
    <property type="match status" value="1"/>
</dbReference>
<dbReference type="InterPro" id="IPR036612">
    <property type="entry name" value="KH_dom_type_1_sf"/>
</dbReference>
<keyword evidence="3" id="KW-0808">Transferase</keyword>
<name>A0AAD9VCF8_ACRCE</name>
<proteinExistence type="inferred from homology"/>
<dbReference type="EC" id="2.7.7.8" evidence="2"/>
<dbReference type="PROSITE" id="PS50126">
    <property type="entry name" value="S1"/>
    <property type="match status" value="1"/>
</dbReference>
<evidence type="ECO:0000256" key="4">
    <source>
        <dbReference type="ARBA" id="ARBA00022695"/>
    </source>
</evidence>
<dbReference type="CDD" id="cd11364">
    <property type="entry name" value="RNase_PH_PNPase_2"/>
    <property type="match status" value="1"/>
</dbReference>
<dbReference type="Gene3D" id="3.30.1370.10">
    <property type="entry name" value="K Homology domain, type 1"/>
    <property type="match status" value="1"/>
</dbReference>
<evidence type="ECO:0000313" key="7">
    <source>
        <dbReference type="EMBL" id="KAK2568952.1"/>
    </source>
</evidence>
<reference evidence="7" key="2">
    <citation type="journal article" date="2023" name="Science">
        <title>Genomic signatures of disease resistance in endangered staghorn corals.</title>
        <authorList>
            <person name="Vollmer S.V."/>
            <person name="Selwyn J.D."/>
            <person name="Despard B.A."/>
            <person name="Roesel C.L."/>
        </authorList>
    </citation>
    <scope>NUCLEOTIDE SEQUENCE</scope>
    <source>
        <strain evidence="7">K2</strain>
    </source>
</reference>
<accession>A0AAD9VCF8</accession>
<dbReference type="GO" id="GO:0000965">
    <property type="term" value="P:mitochondrial RNA 3'-end processing"/>
    <property type="evidence" value="ECO:0007669"/>
    <property type="project" value="TreeGrafter"/>
</dbReference>
<dbReference type="GO" id="GO:0005829">
    <property type="term" value="C:cytosol"/>
    <property type="evidence" value="ECO:0007669"/>
    <property type="project" value="TreeGrafter"/>
</dbReference>
<dbReference type="EMBL" id="JARQWQ010000011">
    <property type="protein sequence ID" value="KAK2568952.1"/>
    <property type="molecule type" value="Genomic_DNA"/>
</dbReference>
<dbReference type="InterPro" id="IPR015847">
    <property type="entry name" value="ExoRNase_PH_dom2"/>
</dbReference>
<dbReference type="SUPFAM" id="SSF55666">
    <property type="entry name" value="Ribonuclease PH domain 2-like"/>
    <property type="match status" value="2"/>
</dbReference>
<dbReference type="Gene3D" id="2.40.50.140">
    <property type="entry name" value="Nucleic acid-binding proteins"/>
    <property type="match status" value="1"/>
</dbReference>
<dbReference type="Gene3D" id="3.30.230.70">
    <property type="entry name" value="GHMP Kinase, N-terminal domain"/>
    <property type="match status" value="2"/>
</dbReference>
<dbReference type="GO" id="GO:0004654">
    <property type="term" value="F:polyribonucleotide nucleotidyltransferase activity"/>
    <property type="evidence" value="ECO:0007669"/>
    <property type="project" value="UniProtKB-EC"/>
</dbReference>
<dbReference type="InterPro" id="IPR012340">
    <property type="entry name" value="NA-bd_OB-fold"/>
</dbReference>
<evidence type="ECO:0000256" key="5">
    <source>
        <dbReference type="ARBA" id="ARBA00022884"/>
    </source>
</evidence>
<dbReference type="PANTHER" id="PTHR11252:SF0">
    <property type="entry name" value="POLYRIBONUCLEOTIDE NUCLEOTIDYLTRANSFERASE 1, MITOCHONDRIAL"/>
    <property type="match status" value="1"/>
</dbReference>
<dbReference type="SUPFAM" id="SSF54211">
    <property type="entry name" value="Ribosomal protein S5 domain 2-like"/>
    <property type="match status" value="2"/>
</dbReference>
<evidence type="ECO:0000256" key="3">
    <source>
        <dbReference type="ARBA" id="ARBA00022679"/>
    </source>
</evidence>
<keyword evidence="8" id="KW-1185">Reference proteome</keyword>
<evidence type="ECO:0000256" key="2">
    <source>
        <dbReference type="ARBA" id="ARBA00012416"/>
    </source>
</evidence>
<dbReference type="InterPro" id="IPR036345">
    <property type="entry name" value="ExoRNase_PH_dom2_sf"/>
</dbReference>
<protein>
    <recommendedName>
        <fullName evidence="2">polyribonucleotide nucleotidyltransferase</fullName>
        <ecNumber evidence="2">2.7.7.8</ecNumber>
    </recommendedName>
</protein>
<dbReference type="PANTHER" id="PTHR11252">
    <property type="entry name" value="POLYRIBONUCLEOTIDE NUCLEOTIDYLTRANSFERASE"/>
    <property type="match status" value="1"/>
</dbReference>
<organism evidence="7 8">
    <name type="scientific">Acropora cervicornis</name>
    <name type="common">Staghorn coral</name>
    <dbReference type="NCBI Taxonomy" id="6130"/>
    <lineage>
        <taxon>Eukaryota</taxon>
        <taxon>Metazoa</taxon>
        <taxon>Cnidaria</taxon>
        <taxon>Anthozoa</taxon>
        <taxon>Hexacorallia</taxon>
        <taxon>Scleractinia</taxon>
        <taxon>Astrocoeniina</taxon>
        <taxon>Acroporidae</taxon>
        <taxon>Acropora</taxon>
    </lineage>
</organism>
<evidence type="ECO:0000256" key="1">
    <source>
        <dbReference type="ARBA" id="ARBA00007404"/>
    </source>
</evidence>
<dbReference type="Proteomes" id="UP001249851">
    <property type="component" value="Unassembled WGS sequence"/>
</dbReference>
<dbReference type="CDD" id="cd09033">
    <property type="entry name" value="KH-I_PNPT1"/>
    <property type="match status" value="1"/>
</dbReference>